<reference evidence="2" key="1">
    <citation type="submission" date="2018-05" db="EMBL/GenBank/DDBJ databases">
        <authorList>
            <person name="Lanie J.A."/>
            <person name="Ng W.-L."/>
            <person name="Kazmierczak K.M."/>
            <person name="Andrzejewski T.M."/>
            <person name="Davidsen T.M."/>
            <person name="Wayne K.J."/>
            <person name="Tettelin H."/>
            <person name="Glass J.I."/>
            <person name="Rusch D."/>
            <person name="Podicherti R."/>
            <person name="Tsui H.-C.T."/>
            <person name="Winkler M.E."/>
        </authorList>
    </citation>
    <scope>NUCLEOTIDE SEQUENCE</scope>
</reference>
<evidence type="ECO:0000256" key="1">
    <source>
        <dbReference type="SAM" id="MobiDB-lite"/>
    </source>
</evidence>
<proteinExistence type="predicted"/>
<dbReference type="AlphaFoldDB" id="A0A382DI58"/>
<accession>A0A382DI58</accession>
<organism evidence="2">
    <name type="scientific">marine metagenome</name>
    <dbReference type="NCBI Taxonomy" id="408172"/>
    <lineage>
        <taxon>unclassified sequences</taxon>
        <taxon>metagenomes</taxon>
        <taxon>ecological metagenomes</taxon>
    </lineage>
</organism>
<evidence type="ECO:0000313" key="2">
    <source>
        <dbReference type="EMBL" id="SVB37674.1"/>
    </source>
</evidence>
<feature type="region of interest" description="Disordered" evidence="1">
    <location>
        <begin position="1"/>
        <end position="26"/>
    </location>
</feature>
<dbReference type="EMBL" id="UINC01039336">
    <property type="protein sequence ID" value="SVB37674.1"/>
    <property type="molecule type" value="Genomic_DNA"/>
</dbReference>
<name>A0A382DI58_9ZZZZ</name>
<gene>
    <name evidence="2" type="ORF">METZ01_LOCUS190528</name>
</gene>
<protein>
    <submittedName>
        <fullName evidence="2">Uncharacterized protein</fullName>
    </submittedName>
</protein>
<sequence>MGDDLSGLPMAIVSGSHGNRANRKRV</sequence>